<dbReference type="SUPFAM" id="SSF143985">
    <property type="entry name" value="L,D-transpeptidase pre-catalytic domain-like"/>
    <property type="match status" value="1"/>
</dbReference>
<dbReference type="InterPro" id="IPR038054">
    <property type="entry name" value="LD_TPept-like_central_sf"/>
</dbReference>
<dbReference type="GO" id="GO:0071972">
    <property type="term" value="F:peptidoglycan L,D-transpeptidase activity"/>
    <property type="evidence" value="ECO:0007669"/>
    <property type="project" value="TreeGrafter"/>
</dbReference>
<dbReference type="SUPFAM" id="SSF141523">
    <property type="entry name" value="L,D-transpeptidase catalytic domain-like"/>
    <property type="match status" value="1"/>
</dbReference>
<dbReference type="Gene3D" id="2.40.440.10">
    <property type="entry name" value="L,D-transpeptidase catalytic domain-like"/>
    <property type="match status" value="1"/>
</dbReference>
<dbReference type="InterPro" id="IPR005490">
    <property type="entry name" value="LD_TPept_cat_dom"/>
</dbReference>
<proteinExistence type="predicted"/>
<dbReference type="GO" id="GO:0016740">
    <property type="term" value="F:transferase activity"/>
    <property type="evidence" value="ECO:0007669"/>
    <property type="project" value="UniProtKB-KW"/>
</dbReference>
<feature type="active site" description="Nucleophile" evidence="6">
    <location>
        <position position="435"/>
    </location>
</feature>
<evidence type="ECO:0000256" key="4">
    <source>
        <dbReference type="ARBA" id="ARBA00022984"/>
    </source>
</evidence>
<evidence type="ECO:0000256" key="1">
    <source>
        <dbReference type="ARBA" id="ARBA00004752"/>
    </source>
</evidence>
<keyword evidence="4 6" id="KW-0573">Peptidoglycan synthesis</keyword>
<dbReference type="RefSeq" id="WP_118989737.1">
    <property type="nucleotide sequence ID" value="NZ_CP023434.1"/>
</dbReference>
<evidence type="ECO:0000256" key="6">
    <source>
        <dbReference type="PROSITE-ProRule" id="PRU01373"/>
    </source>
</evidence>
<keyword evidence="9" id="KW-1185">Reference proteome</keyword>
<evidence type="ECO:0000259" key="7">
    <source>
        <dbReference type="PROSITE" id="PS52029"/>
    </source>
</evidence>
<name>A0A347WIA6_9LACT</name>
<sequence>MKKGIKVALTGALVLGVGYMAGVGFYAEKFMPNTSFTSVNISNLTLDEAQAKIESDISSREIVLEEGGQEVGRVTVGDLAPEYKTQSALKATYLAQNPANWLGNIVQAESAEATLADQVDIDEAKLAEDLSAQGITNEGREAARNAEILYSEEDGYYVEEAESGNAIDYDRLGDAIFDSIQANDDSVALEDAYDEPTVYANSEEVTGLLQEIEDTKQTEVTLQFEDEDITIPSETIEEWIHFADNNDIVIDRSQVIAYLETINEDVSTFGKTRQFESTMQGTVEVPPGILGWGIDTEAEAENIASALEKGETLVHEPAIYSTGNVGSTTDEIGDTYIEIDLTYQTMWLYYEGQLIVETPIVSGKMGAETVPGANAVNEMLTNTNLVGFNPFYNVNYSTPVSYWIRFDDQAQGIHDASWQGAFGGDIWVNSGSLGCINTPLGAVATIYEYVEIGTPVMVFH</sequence>
<dbReference type="UniPathway" id="UPA00219"/>
<keyword evidence="5 6" id="KW-0961">Cell wall biogenesis/degradation</keyword>
<evidence type="ECO:0000313" key="9">
    <source>
        <dbReference type="Proteomes" id="UP000263232"/>
    </source>
</evidence>
<dbReference type="GO" id="GO:0005576">
    <property type="term" value="C:extracellular region"/>
    <property type="evidence" value="ECO:0007669"/>
    <property type="project" value="TreeGrafter"/>
</dbReference>
<feature type="domain" description="L,D-TPase catalytic" evidence="7">
    <location>
        <begin position="335"/>
        <end position="459"/>
    </location>
</feature>
<dbReference type="GO" id="GO:0008360">
    <property type="term" value="P:regulation of cell shape"/>
    <property type="evidence" value="ECO:0007669"/>
    <property type="project" value="UniProtKB-UniRule"/>
</dbReference>
<dbReference type="Proteomes" id="UP000263232">
    <property type="component" value="Chromosome"/>
</dbReference>
<dbReference type="InterPro" id="IPR022029">
    <property type="entry name" value="YoaR-like_PG-bd"/>
</dbReference>
<dbReference type="PROSITE" id="PS52029">
    <property type="entry name" value="LD_TPASE"/>
    <property type="match status" value="1"/>
</dbReference>
<dbReference type="EMBL" id="CP023434">
    <property type="protein sequence ID" value="AXY24813.1"/>
    <property type="molecule type" value="Genomic_DNA"/>
</dbReference>
<keyword evidence="3 6" id="KW-0133">Cell shape</keyword>
<accession>A0A347WIA6</accession>
<dbReference type="Gene3D" id="3.10.20.800">
    <property type="match status" value="1"/>
</dbReference>
<dbReference type="PANTHER" id="PTHR30582:SF33">
    <property type="entry name" value="EXPORTED PROTEIN"/>
    <property type="match status" value="1"/>
</dbReference>
<dbReference type="CDD" id="cd16913">
    <property type="entry name" value="YkuD_like"/>
    <property type="match status" value="1"/>
</dbReference>
<dbReference type="AlphaFoldDB" id="A0A347WIA6"/>
<feature type="active site" description="Proton donor/acceptor" evidence="6">
    <location>
        <position position="414"/>
    </location>
</feature>
<dbReference type="GO" id="GO:0071555">
    <property type="term" value="P:cell wall organization"/>
    <property type="evidence" value="ECO:0007669"/>
    <property type="project" value="UniProtKB-UniRule"/>
</dbReference>
<dbReference type="OrthoDB" id="3176960at2"/>
<keyword evidence="2" id="KW-0808">Transferase</keyword>
<protein>
    <recommendedName>
        <fullName evidence="7">L,D-TPase catalytic domain-containing protein</fullName>
    </recommendedName>
</protein>
<evidence type="ECO:0000256" key="2">
    <source>
        <dbReference type="ARBA" id="ARBA00022679"/>
    </source>
</evidence>
<comment type="pathway">
    <text evidence="1 6">Cell wall biogenesis; peptidoglycan biosynthesis.</text>
</comment>
<dbReference type="Pfam" id="PF12229">
    <property type="entry name" value="PG_binding_4"/>
    <property type="match status" value="1"/>
</dbReference>
<dbReference type="InterPro" id="IPR038063">
    <property type="entry name" value="Transpep_catalytic_dom"/>
</dbReference>
<evidence type="ECO:0000256" key="5">
    <source>
        <dbReference type="ARBA" id="ARBA00023316"/>
    </source>
</evidence>
<dbReference type="InterPro" id="IPR050979">
    <property type="entry name" value="LD-transpeptidase"/>
</dbReference>
<evidence type="ECO:0000256" key="3">
    <source>
        <dbReference type="ARBA" id="ARBA00022960"/>
    </source>
</evidence>
<evidence type="ECO:0000313" key="8">
    <source>
        <dbReference type="EMBL" id="AXY24813.1"/>
    </source>
</evidence>
<organism evidence="8 9">
    <name type="scientific">Suicoccus acidiformans</name>
    <dbReference type="NCBI Taxonomy" id="2036206"/>
    <lineage>
        <taxon>Bacteria</taxon>
        <taxon>Bacillati</taxon>
        <taxon>Bacillota</taxon>
        <taxon>Bacilli</taxon>
        <taxon>Lactobacillales</taxon>
        <taxon>Aerococcaceae</taxon>
        <taxon>Suicoccus</taxon>
    </lineage>
</organism>
<dbReference type="GO" id="GO:0018104">
    <property type="term" value="P:peptidoglycan-protein cross-linking"/>
    <property type="evidence" value="ECO:0007669"/>
    <property type="project" value="TreeGrafter"/>
</dbReference>
<dbReference type="PANTHER" id="PTHR30582">
    <property type="entry name" value="L,D-TRANSPEPTIDASE"/>
    <property type="match status" value="1"/>
</dbReference>
<gene>
    <name evidence="8" type="ORF">CL176_01595</name>
</gene>
<reference evidence="8 9" key="1">
    <citation type="submission" date="2017-09" db="EMBL/GenBank/DDBJ databases">
        <title>Complete genome sequence of Oxytococcus suis strain ZY16052.</title>
        <authorList>
            <person name="Li F."/>
        </authorList>
    </citation>
    <scope>NUCLEOTIDE SEQUENCE [LARGE SCALE GENOMIC DNA]</scope>
    <source>
        <strain evidence="8 9">ZY16052</strain>
    </source>
</reference>
<dbReference type="KEGG" id="abae:CL176_01595"/>
<dbReference type="Pfam" id="PF03734">
    <property type="entry name" value="YkuD"/>
    <property type="match status" value="1"/>
</dbReference>